<organism evidence="1 2">
    <name type="scientific">Brevibacterium celere</name>
    <dbReference type="NCBI Taxonomy" id="225845"/>
    <lineage>
        <taxon>Bacteria</taxon>
        <taxon>Bacillati</taxon>
        <taxon>Actinomycetota</taxon>
        <taxon>Actinomycetes</taxon>
        <taxon>Micrococcales</taxon>
        <taxon>Brevibacteriaceae</taxon>
        <taxon>Brevibacterium</taxon>
    </lineage>
</organism>
<dbReference type="Proteomes" id="UP000253509">
    <property type="component" value="Unassembled WGS sequence"/>
</dbReference>
<evidence type="ECO:0000313" key="1">
    <source>
        <dbReference type="EMBL" id="RBP73795.1"/>
    </source>
</evidence>
<accession>A0A366INP5</accession>
<proteinExistence type="predicted"/>
<keyword evidence="2" id="KW-1185">Reference proteome</keyword>
<dbReference type="AlphaFoldDB" id="A0A366INP5"/>
<reference evidence="1 2" key="1">
    <citation type="submission" date="2018-06" db="EMBL/GenBank/DDBJ databases">
        <title>Freshwater and sediment microbial communities from various areas in North America, analyzing microbe dynamics in response to fracking.</title>
        <authorList>
            <person name="Lamendella R."/>
        </authorList>
    </citation>
    <scope>NUCLEOTIDE SEQUENCE [LARGE SCALE GENOMIC DNA]</scope>
    <source>
        <strain evidence="1 2">3b_TX</strain>
    </source>
</reference>
<sequence>MSPGLRRLLIGESIRSEMAASTLVVELEGL</sequence>
<gene>
    <name evidence="1" type="ORF">DFO65_102326</name>
</gene>
<name>A0A366INP5_9MICO</name>
<comment type="caution">
    <text evidence="1">The sequence shown here is derived from an EMBL/GenBank/DDBJ whole genome shotgun (WGS) entry which is preliminary data.</text>
</comment>
<evidence type="ECO:0000313" key="2">
    <source>
        <dbReference type="Proteomes" id="UP000253509"/>
    </source>
</evidence>
<protein>
    <submittedName>
        <fullName evidence="1">Uncharacterized protein</fullName>
    </submittedName>
</protein>
<dbReference type="EMBL" id="QNSB01000002">
    <property type="protein sequence ID" value="RBP73795.1"/>
    <property type="molecule type" value="Genomic_DNA"/>
</dbReference>